<reference evidence="6 7" key="1">
    <citation type="journal article" date="2018" name="G3 (Bethesda)">
        <title>Phylogenetic and Phylogenomic Definition of Rhizopus Species.</title>
        <authorList>
            <person name="Gryganskyi A.P."/>
            <person name="Golan J."/>
            <person name="Dolatabadi S."/>
            <person name="Mondo S."/>
            <person name="Robb S."/>
            <person name="Idnurm A."/>
            <person name="Muszewska A."/>
            <person name="Steczkiewicz K."/>
            <person name="Masonjones S."/>
            <person name="Liao H.L."/>
            <person name="Gajdeczka M.T."/>
            <person name="Anike F."/>
            <person name="Vuek A."/>
            <person name="Anishchenko I.M."/>
            <person name="Voigt K."/>
            <person name="de Hoog G.S."/>
            <person name="Smith M.E."/>
            <person name="Heitman J."/>
            <person name="Vilgalys R."/>
            <person name="Stajich J.E."/>
        </authorList>
    </citation>
    <scope>NUCLEOTIDE SEQUENCE [LARGE SCALE GENOMIC DNA]</scope>
    <source>
        <strain evidence="6 7">CBS 357.93</strain>
    </source>
</reference>
<dbReference type="GO" id="GO:0005829">
    <property type="term" value="C:cytosol"/>
    <property type="evidence" value="ECO:0007669"/>
    <property type="project" value="TreeGrafter"/>
</dbReference>
<dbReference type="InterPro" id="IPR018731">
    <property type="entry name" value="Atg13_N"/>
</dbReference>
<organism evidence="6 7">
    <name type="scientific">Rhizopus azygosporus</name>
    <name type="common">Rhizopus microsporus var. azygosporus</name>
    <dbReference type="NCBI Taxonomy" id="86630"/>
    <lineage>
        <taxon>Eukaryota</taxon>
        <taxon>Fungi</taxon>
        <taxon>Fungi incertae sedis</taxon>
        <taxon>Mucoromycota</taxon>
        <taxon>Mucoromycotina</taxon>
        <taxon>Mucoromycetes</taxon>
        <taxon>Mucorales</taxon>
        <taxon>Mucorineae</taxon>
        <taxon>Rhizopodaceae</taxon>
        <taxon>Rhizopus</taxon>
    </lineage>
</organism>
<sequence length="373" mass="42679">MQSSSNNFNQPTGSNVPTASTSSTRNSKLEQIIQNFYTKTAQIIVQGRLTASNTKRTSIRGYGSSVRKWNKWFNIATEDIELLREDLKYWRNLTVMDNEEQVPPMTIDIYLDTSKLTPNQTLMAVDDNLRWGYVDVLHVNRILIETWVLTLKYPPPSDYAVDLPNLYKRSIVFFRSLHSFVRLLPTYDLYRKIRKLNEANPLSIGYRLSSNPKAQYNSEISLDSTILESDARKPTSHYEFSDIVTPMGTFNLTVIYRRNCDFKVEDRERDLSAQFIDMDEQFFTPTMTKYQEEYSKARPTSLYSVTPKESTSTSSSTRGVSKESTYRPKSSSSLSSSTRRSSAPFAVSPFKSPFLSSSPQTDSICKKGKKISV</sequence>
<gene>
    <name evidence="6" type="primary">ATG13_2</name>
    <name evidence="6" type="ORF">CU097_014807</name>
</gene>
<name>A0A367KAI6_RHIAZ</name>
<dbReference type="AlphaFoldDB" id="A0A367KAI6"/>
<dbReference type="GO" id="GO:1990316">
    <property type="term" value="C:Atg1/ULK1 kinase complex"/>
    <property type="evidence" value="ECO:0007669"/>
    <property type="project" value="InterPro"/>
</dbReference>
<evidence type="ECO:0000313" key="7">
    <source>
        <dbReference type="Proteomes" id="UP000252139"/>
    </source>
</evidence>
<dbReference type="OrthoDB" id="70161at2759"/>
<dbReference type="GO" id="GO:0034497">
    <property type="term" value="P:protein localization to phagophore assembly site"/>
    <property type="evidence" value="ECO:0007669"/>
    <property type="project" value="TreeGrafter"/>
</dbReference>
<dbReference type="PANTHER" id="PTHR13430:SF4">
    <property type="entry name" value="AUTOPHAGY-RELATED PROTEIN 13"/>
    <property type="match status" value="1"/>
</dbReference>
<feature type="domain" description="Autophagy-related protein 13 N-terminal" evidence="5">
    <location>
        <begin position="33"/>
        <end position="262"/>
    </location>
</feature>
<dbReference type="STRING" id="86630.A0A367KAI6"/>
<keyword evidence="2 3" id="KW-0072">Autophagy</keyword>
<feature type="region of interest" description="Disordered" evidence="4">
    <location>
        <begin position="1"/>
        <end position="25"/>
    </location>
</feature>
<comment type="similarity">
    <text evidence="1 3">Belongs to the ATG13 family. Fungi subfamily.</text>
</comment>
<dbReference type="PANTHER" id="PTHR13430">
    <property type="match status" value="1"/>
</dbReference>
<dbReference type="InterPro" id="IPR040182">
    <property type="entry name" value="ATG13"/>
</dbReference>
<feature type="compositionally biased region" description="Low complexity" evidence="4">
    <location>
        <begin position="330"/>
        <end position="359"/>
    </location>
</feature>
<dbReference type="Proteomes" id="UP000252139">
    <property type="component" value="Unassembled WGS sequence"/>
</dbReference>
<evidence type="ECO:0000256" key="2">
    <source>
        <dbReference type="ARBA" id="ARBA00023006"/>
    </source>
</evidence>
<dbReference type="GO" id="GO:0000407">
    <property type="term" value="C:phagophore assembly site"/>
    <property type="evidence" value="ECO:0007669"/>
    <property type="project" value="TreeGrafter"/>
</dbReference>
<dbReference type="InterPro" id="IPR036570">
    <property type="entry name" value="HORMA_dom_sf"/>
</dbReference>
<comment type="caution">
    <text evidence="6">The sequence shown here is derived from an EMBL/GenBank/DDBJ whole genome shotgun (WGS) entry which is preliminary data.</text>
</comment>
<dbReference type="Pfam" id="PF10033">
    <property type="entry name" value="ATG13"/>
    <property type="match status" value="1"/>
</dbReference>
<protein>
    <recommendedName>
        <fullName evidence="3">Autophagy-related protein 13</fullName>
    </recommendedName>
</protein>
<accession>A0A367KAI6</accession>
<dbReference type="GO" id="GO:0000423">
    <property type="term" value="P:mitophagy"/>
    <property type="evidence" value="ECO:0007669"/>
    <property type="project" value="TreeGrafter"/>
</dbReference>
<dbReference type="GO" id="GO:0034727">
    <property type="term" value="P:piecemeal microautophagy of the nucleus"/>
    <property type="evidence" value="ECO:0007669"/>
    <property type="project" value="TreeGrafter"/>
</dbReference>
<dbReference type="EMBL" id="PJQL01000166">
    <property type="protein sequence ID" value="RCH98851.1"/>
    <property type="molecule type" value="Genomic_DNA"/>
</dbReference>
<evidence type="ECO:0000256" key="1">
    <source>
        <dbReference type="ARBA" id="ARBA00005246"/>
    </source>
</evidence>
<keyword evidence="7" id="KW-1185">Reference proteome</keyword>
<evidence type="ECO:0000313" key="6">
    <source>
        <dbReference type="EMBL" id="RCH98851.1"/>
    </source>
</evidence>
<proteinExistence type="inferred from homology"/>
<evidence type="ECO:0000259" key="5">
    <source>
        <dbReference type="Pfam" id="PF10033"/>
    </source>
</evidence>
<dbReference type="Gene3D" id="3.30.900.10">
    <property type="entry name" value="HORMA domain"/>
    <property type="match status" value="1"/>
</dbReference>
<feature type="compositionally biased region" description="Low complexity" evidence="4">
    <location>
        <begin position="304"/>
        <end position="319"/>
    </location>
</feature>
<feature type="region of interest" description="Disordered" evidence="4">
    <location>
        <begin position="294"/>
        <end position="373"/>
    </location>
</feature>
<evidence type="ECO:0000256" key="4">
    <source>
        <dbReference type="SAM" id="MobiDB-lite"/>
    </source>
</evidence>
<evidence type="ECO:0000256" key="3">
    <source>
        <dbReference type="RuleBase" id="RU361214"/>
    </source>
</evidence>